<comment type="caution">
    <text evidence="1">The sequence shown here is derived from an EMBL/GenBank/DDBJ whole genome shotgun (WGS) entry which is preliminary data.</text>
</comment>
<dbReference type="EMBL" id="CAJVPU010000784">
    <property type="protein sequence ID" value="CAG8461988.1"/>
    <property type="molecule type" value="Genomic_DNA"/>
</dbReference>
<organism evidence="1 2">
    <name type="scientific">Dentiscutata heterogama</name>
    <dbReference type="NCBI Taxonomy" id="1316150"/>
    <lineage>
        <taxon>Eukaryota</taxon>
        <taxon>Fungi</taxon>
        <taxon>Fungi incertae sedis</taxon>
        <taxon>Mucoromycota</taxon>
        <taxon>Glomeromycotina</taxon>
        <taxon>Glomeromycetes</taxon>
        <taxon>Diversisporales</taxon>
        <taxon>Gigasporaceae</taxon>
        <taxon>Dentiscutata</taxon>
    </lineage>
</organism>
<accession>A0ACA9KAF4</accession>
<dbReference type="Proteomes" id="UP000789702">
    <property type="component" value="Unassembled WGS sequence"/>
</dbReference>
<evidence type="ECO:0000313" key="2">
    <source>
        <dbReference type="Proteomes" id="UP000789702"/>
    </source>
</evidence>
<reference evidence="1" key="1">
    <citation type="submission" date="2021-06" db="EMBL/GenBank/DDBJ databases">
        <authorList>
            <person name="Kallberg Y."/>
            <person name="Tangrot J."/>
            <person name="Rosling A."/>
        </authorList>
    </citation>
    <scope>NUCLEOTIDE SEQUENCE</scope>
    <source>
        <strain evidence="1">IL203A</strain>
    </source>
</reference>
<protein>
    <submittedName>
        <fullName evidence="1">979_t:CDS:1</fullName>
    </submittedName>
</protein>
<gene>
    <name evidence="1" type="ORF">DHETER_LOCUS1325</name>
</gene>
<evidence type="ECO:0000313" key="1">
    <source>
        <dbReference type="EMBL" id="CAG8461988.1"/>
    </source>
</evidence>
<proteinExistence type="predicted"/>
<name>A0ACA9KAF4_9GLOM</name>
<keyword evidence="2" id="KW-1185">Reference proteome</keyword>
<sequence length="73" mass="8450">MVITFIVPPFPIINWIEMVKNWTALEITPNCITRIDDSTKDREDEGALCINGLLSCCIQEDYELIMKILLNMF</sequence>